<dbReference type="PROSITE" id="PS00211">
    <property type="entry name" value="ABC_TRANSPORTER_1"/>
    <property type="match status" value="1"/>
</dbReference>
<keyword evidence="2" id="KW-1003">Cell membrane</keyword>
<sequence>MPLYQLAGASRSFRTVEGAEISAIADLTLKIGRGERVALIGPSGAGKTTLFRLLNGTLRPTSGALTFEGVGVGERSQGDMRDMRRRIGTVYQAQHLVPQLSAIQNVLAGRLGSWSPWQTVRARLFPAAADLARARHCLELVEIPEKANAPTYTLSGGQRQRVAIARVLMQDPPVILADEPVSALDPGLAKEILELLLGLHGADRTLIVSLHSVDLALRYFPRVIALERGQLKFDLPASDVMTSHLEALFGHTAAGSPLDAPPLPS</sequence>
<dbReference type="InterPro" id="IPR003439">
    <property type="entry name" value="ABC_transporter-like_ATP-bd"/>
</dbReference>
<evidence type="ECO:0000256" key="1">
    <source>
        <dbReference type="ARBA" id="ARBA00022448"/>
    </source>
</evidence>
<accession>A0A938BP92</accession>
<dbReference type="GO" id="GO:0005524">
    <property type="term" value="F:ATP binding"/>
    <property type="evidence" value="ECO:0007669"/>
    <property type="project" value="UniProtKB-KW"/>
</dbReference>
<name>A0A938BP92_9BACT</name>
<evidence type="ECO:0000256" key="3">
    <source>
        <dbReference type="ARBA" id="ARBA00022741"/>
    </source>
</evidence>
<dbReference type="AlphaFoldDB" id="A0A938BP92"/>
<comment type="caution">
    <text evidence="8">The sequence shown here is derived from an EMBL/GenBank/DDBJ whole genome shotgun (WGS) entry which is preliminary data.</text>
</comment>
<keyword evidence="4 8" id="KW-0067">ATP-binding</keyword>
<dbReference type="Pfam" id="PF00005">
    <property type="entry name" value="ABC_tran"/>
    <property type="match status" value="1"/>
</dbReference>
<evidence type="ECO:0000256" key="5">
    <source>
        <dbReference type="ARBA" id="ARBA00022967"/>
    </source>
</evidence>
<dbReference type="PROSITE" id="PS50893">
    <property type="entry name" value="ABC_TRANSPORTER_2"/>
    <property type="match status" value="1"/>
</dbReference>
<feature type="domain" description="ABC transporter" evidence="7">
    <location>
        <begin position="4"/>
        <end position="253"/>
    </location>
</feature>
<protein>
    <submittedName>
        <fullName evidence="8">ATP-binding cassette domain-containing protein</fullName>
    </submittedName>
</protein>
<organism evidence="8 9">
    <name type="scientific">Candidatus Tanganyikabacteria bacterium</name>
    <dbReference type="NCBI Taxonomy" id="2961651"/>
    <lineage>
        <taxon>Bacteria</taxon>
        <taxon>Bacillati</taxon>
        <taxon>Candidatus Sericytochromatia</taxon>
        <taxon>Candidatus Tanganyikabacteria</taxon>
    </lineage>
</organism>
<evidence type="ECO:0000313" key="8">
    <source>
        <dbReference type="EMBL" id="MBM3276198.1"/>
    </source>
</evidence>
<feature type="non-terminal residue" evidence="8">
    <location>
        <position position="265"/>
    </location>
</feature>
<keyword evidence="1" id="KW-0813">Transport</keyword>
<evidence type="ECO:0000313" key="9">
    <source>
        <dbReference type="Proteomes" id="UP000703893"/>
    </source>
</evidence>
<dbReference type="PANTHER" id="PTHR43166:SF6">
    <property type="entry name" value="PHOSPHONATES IMPORT ATP-BINDING PROTEIN PHNC"/>
    <property type="match status" value="1"/>
</dbReference>
<gene>
    <name evidence="8" type="ORF">FJZ00_13675</name>
</gene>
<evidence type="ECO:0000256" key="4">
    <source>
        <dbReference type="ARBA" id="ARBA00022840"/>
    </source>
</evidence>
<dbReference type="InterPro" id="IPR003593">
    <property type="entry name" value="AAA+_ATPase"/>
</dbReference>
<dbReference type="SUPFAM" id="SSF52540">
    <property type="entry name" value="P-loop containing nucleoside triphosphate hydrolases"/>
    <property type="match status" value="1"/>
</dbReference>
<dbReference type="EMBL" id="VGJX01000907">
    <property type="protein sequence ID" value="MBM3276198.1"/>
    <property type="molecule type" value="Genomic_DNA"/>
</dbReference>
<dbReference type="InterPro" id="IPR050086">
    <property type="entry name" value="MetN_ABC_transporter-like"/>
</dbReference>
<dbReference type="GO" id="GO:0016887">
    <property type="term" value="F:ATP hydrolysis activity"/>
    <property type="evidence" value="ECO:0007669"/>
    <property type="project" value="InterPro"/>
</dbReference>
<reference evidence="8 9" key="1">
    <citation type="submission" date="2019-03" db="EMBL/GenBank/DDBJ databases">
        <title>Lake Tanganyika Metagenome-Assembled Genomes (MAGs).</title>
        <authorList>
            <person name="Tran P."/>
        </authorList>
    </citation>
    <scope>NUCLEOTIDE SEQUENCE [LARGE SCALE GENOMIC DNA]</scope>
    <source>
        <strain evidence="8">K_DeepCast_65m_m2_236</strain>
    </source>
</reference>
<keyword evidence="3" id="KW-0547">Nucleotide-binding</keyword>
<keyword evidence="5" id="KW-1278">Translocase</keyword>
<dbReference type="Proteomes" id="UP000703893">
    <property type="component" value="Unassembled WGS sequence"/>
</dbReference>
<proteinExistence type="predicted"/>
<evidence type="ECO:0000256" key="2">
    <source>
        <dbReference type="ARBA" id="ARBA00022475"/>
    </source>
</evidence>
<dbReference type="PANTHER" id="PTHR43166">
    <property type="entry name" value="AMINO ACID IMPORT ATP-BINDING PROTEIN"/>
    <property type="match status" value="1"/>
</dbReference>
<dbReference type="InterPro" id="IPR017871">
    <property type="entry name" value="ABC_transporter-like_CS"/>
</dbReference>
<keyword evidence="6" id="KW-0472">Membrane</keyword>
<dbReference type="InterPro" id="IPR027417">
    <property type="entry name" value="P-loop_NTPase"/>
</dbReference>
<evidence type="ECO:0000259" key="7">
    <source>
        <dbReference type="PROSITE" id="PS50893"/>
    </source>
</evidence>
<dbReference type="SMART" id="SM00382">
    <property type="entry name" value="AAA"/>
    <property type="match status" value="1"/>
</dbReference>
<evidence type="ECO:0000256" key="6">
    <source>
        <dbReference type="ARBA" id="ARBA00023136"/>
    </source>
</evidence>
<dbReference type="Gene3D" id="3.40.50.300">
    <property type="entry name" value="P-loop containing nucleotide triphosphate hydrolases"/>
    <property type="match status" value="1"/>
</dbReference>